<evidence type="ECO:0000313" key="2">
    <source>
        <dbReference type="EMBL" id="TCJ20351.1"/>
    </source>
</evidence>
<feature type="compositionally biased region" description="Basic and acidic residues" evidence="1">
    <location>
        <begin position="116"/>
        <end position="129"/>
    </location>
</feature>
<dbReference type="Pfam" id="PF09686">
    <property type="entry name" value="Plasmid_RAQPRD"/>
    <property type="match status" value="1"/>
</dbReference>
<evidence type="ECO:0000313" key="3">
    <source>
        <dbReference type="Proteomes" id="UP000295443"/>
    </source>
</evidence>
<reference evidence="2 3" key="1">
    <citation type="submission" date="2019-03" db="EMBL/GenBank/DDBJ databases">
        <title>Genome sequence of Thiobacillaceae bacterium LSR1, a sulfur-oxidizing bacterium isolated from freshwater sediment.</title>
        <authorList>
            <person name="Li S."/>
        </authorList>
    </citation>
    <scope>NUCLEOTIDE SEQUENCE [LARGE SCALE GENOMIC DNA]</scope>
    <source>
        <strain evidence="2 3">LSR1</strain>
    </source>
</reference>
<dbReference type="OrthoDB" id="8910666at2"/>
<protein>
    <submittedName>
        <fullName evidence="2">Raqprd family integrative conjugative element protein</fullName>
    </submittedName>
</protein>
<gene>
    <name evidence="2" type="ORF">EZJ19_00160</name>
</gene>
<dbReference type="EMBL" id="SJZB01000001">
    <property type="protein sequence ID" value="TCJ20351.1"/>
    <property type="molecule type" value="Genomic_DNA"/>
</dbReference>
<comment type="caution">
    <text evidence="2">The sequence shown here is derived from an EMBL/GenBank/DDBJ whole genome shotgun (WGS) entry which is preliminary data.</text>
</comment>
<dbReference type="NCBIfam" id="TIGR01690">
    <property type="entry name" value="ICE_RAQPRD"/>
    <property type="match status" value="1"/>
</dbReference>
<sequence length="129" mass="14315">MEQTRRRIGTWPRAMAALPLVLALLVSAVRPAMASDGALEREQLAALARQIELADRLADHLAAQAASSSSPERVRYHFDYARLRADLQRIRAGVQDYLVPQRAQPRDPVALTGDYTRSRIADDKEAPSP</sequence>
<accession>A0A4R1BRT0</accession>
<proteinExistence type="predicted"/>
<keyword evidence="3" id="KW-1185">Reference proteome</keyword>
<organism evidence="2 3">
    <name type="scientific">Parasulfuritortus cantonensis</name>
    <dbReference type="NCBI Taxonomy" id="2528202"/>
    <lineage>
        <taxon>Bacteria</taxon>
        <taxon>Pseudomonadati</taxon>
        <taxon>Pseudomonadota</taxon>
        <taxon>Betaproteobacteria</taxon>
        <taxon>Nitrosomonadales</taxon>
        <taxon>Thiobacillaceae</taxon>
        <taxon>Parasulfuritortus</taxon>
    </lineage>
</organism>
<dbReference type="RefSeq" id="WP_131444275.1">
    <property type="nucleotide sequence ID" value="NZ_SJZB01000001.1"/>
</dbReference>
<dbReference type="InterPro" id="IPR019110">
    <property type="entry name" value="Uncharacterised_RAQPRD"/>
</dbReference>
<dbReference type="Proteomes" id="UP000295443">
    <property type="component" value="Unassembled WGS sequence"/>
</dbReference>
<feature type="region of interest" description="Disordered" evidence="1">
    <location>
        <begin position="103"/>
        <end position="129"/>
    </location>
</feature>
<evidence type="ECO:0000256" key="1">
    <source>
        <dbReference type="SAM" id="MobiDB-lite"/>
    </source>
</evidence>
<name>A0A4R1BRT0_9PROT</name>
<dbReference type="AlphaFoldDB" id="A0A4R1BRT0"/>